<evidence type="ECO:0000313" key="1">
    <source>
        <dbReference type="EMBL" id="KAF3551691.1"/>
    </source>
</evidence>
<gene>
    <name evidence="1" type="ORF">DY000_02001737</name>
</gene>
<dbReference type="EMBL" id="QGKV02000832">
    <property type="protein sequence ID" value="KAF3551691.1"/>
    <property type="molecule type" value="Genomic_DNA"/>
</dbReference>
<sequence>MFGNARIEFGLLEDFEYSVILKHPDDVDTSRDSSDVHDGGETLFQAEKGNISAVVWWNKLSKCVKELAKCVLNLF</sequence>
<dbReference type="Proteomes" id="UP000266723">
    <property type="component" value="Unassembled WGS sequence"/>
</dbReference>
<reference evidence="1 2" key="1">
    <citation type="journal article" date="2020" name="BMC Genomics">
        <title>Intraspecific diversification of the crop wild relative Brassica cretica Lam. using demographic model selection.</title>
        <authorList>
            <person name="Kioukis A."/>
            <person name="Michalopoulou V.A."/>
            <person name="Briers L."/>
            <person name="Pirintsos S."/>
            <person name="Studholme D.J."/>
            <person name="Pavlidis P."/>
            <person name="Sarris P.F."/>
        </authorList>
    </citation>
    <scope>NUCLEOTIDE SEQUENCE [LARGE SCALE GENOMIC DNA]</scope>
    <source>
        <strain evidence="2">cv. PFS-1207/04</strain>
    </source>
</reference>
<proteinExistence type="predicted"/>
<accession>A0ABQ7CHL2</accession>
<evidence type="ECO:0000313" key="2">
    <source>
        <dbReference type="Proteomes" id="UP000266723"/>
    </source>
</evidence>
<name>A0ABQ7CHL2_BRACR</name>
<organism evidence="1 2">
    <name type="scientific">Brassica cretica</name>
    <name type="common">Mustard</name>
    <dbReference type="NCBI Taxonomy" id="69181"/>
    <lineage>
        <taxon>Eukaryota</taxon>
        <taxon>Viridiplantae</taxon>
        <taxon>Streptophyta</taxon>
        <taxon>Embryophyta</taxon>
        <taxon>Tracheophyta</taxon>
        <taxon>Spermatophyta</taxon>
        <taxon>Magnoliopsida</taxon>
        <taxon>eudicotyledons</taxon>
        <taxon>Gunneridae</taxon>
        <taxon>Pentapetalae</taxon>
        <taxon>rosids</taxon>
        <taxon>malvids</taxon>
        <taxon>Brassicales</taxon>
        <taxon>Brassicaceae</taxon>
        <taxon>Brassiceae</taxon>
        <taxon>Brassica</taxon>
    </lineage>
</organism>
<protein>
    <submittedName>
        <fullName evidence="1">Uncharacterized protein</fullName>
    </submittedName>
</protein>
<keyword evidence="2" id="KW-1185">Reference proteome</keyword>
<comment type="caution">
    <text evidence="1">The sequence shown here is derived from an EMBL/GenBank/DDBJ whole genome shotgun (WGS) entry which is preliminary data.</text>
</comment>